<sequence length="199" mass="23023">MSPHWTLTALLILLLVGVVKAGYLFLRLAILAGMGLMGMYLMHKLAQDYNKIRGPMKAVQAAGRLLGIWKRSIPDEAMFTPLHDEPPIFDPFKIFDDKSHFGDHLHPTFDNVLKFDQNECTRRLVCQLATRKQRLNQNESTILKLIKMKTNQKESNLARQVFEEAANVGYKSKDPKKCQEVFKKCRFTDKQMQRVIRVF</sequence>
<proteinExistence type="predicted"/>
<organism evidence="1">
    <name type="scientific">Cacopsylla melanoneura</name>
    <dbReference type="NCBI Taxonomy" id="428564"/>
    <lineage>
        <taxon>Eukaryota</taxon>
        <taxon>Metazoa</taxon>
        <taxon>Ecdysozoa</taxon>
        <taxon>Arthropoda</taxon>
        <taxon>Hexapoda</taxon>
        <taxon>Insecta</taxon>
        <taxon>Pterygota</taxon>
        <taxon>Neoptera</taxon>
        <taxon>Paraneoptera</taxon>
        <taxon>Hemiptera</taxon>
        <taxon>Sternorrhyncha</taxon>
        <taxon>Psylloidea</taxon>
        <taxon>Psyllidae</taxon>
        <taxon>Psyllinae</taxon>
        <taxon>Cacopsylla</taxon>
    </lineage>
</organism>
<reference evidence="1" key="1">
    <citation type="submission" date="2021-05" db="EMBL/GenBank/DDBJ databases">
        <authorList>
            <person name="Alioto T."/>
            <person name="Alioto T."/>
            <person name="Gomez Garrido J."/>
        </authorList>
    </citation>
    <scope>NUCLEOTIDE SEQUENCE</scope>
</reference>
<dbReference type="EMBL" id="HBUF01146298">
    <property type="protein sequence ID" value="CAG6647295.1"/>
    <property type="molecule type" value="Transcribed_RNA"/>
</dbReference>
<name>A0A8D8RCW3_9HEMI</name>
<evidence type="ECO:0000313" key="1">
    <source>
        <dbReference type="EMBL" id="CAG6647295.1"/>
    </source>
</evidence>
<dbReference type="Pfam" id="PF07841">
    <property type="entry name" value="DM4_12"/>
    <property type="match status" value="1"/>
</dbReference>
<protein>
    <submittedName>
        <fullName evidence="1">Uncharacterized protein</fullName>
    </submittedName>
</protein>
<dbReference type="InterPro" id="IPR006631">
    <property type="entry name" value="DM4_12"/>
</dbReference>
<dbReference type="AlphaFoldDB" id="A0A8D8RCW3"/>
<accession>A0A8D8RCW3</accession>